<dbReference type="RefSeq" id="WP_094500283.1">
    <property type="nucleotide sequence ID" value="NZ_CAWNHI010000001.1"/>
</dbReference>
<feature type="signal peptide" evidence="1">
    <location>
        <begin position="1"/>
        <end position="21"/>
    </location>
</feature>
<name>A0A223MYF2_9VIBR</name>
<accession>A0A223MYF2</accession>
<dbReference type="Gene3D" id="3.40.50.11550">
    <property type="match status" value="1"/>
</dbReference>
<evidence type="ECO:0000313" key="4">
    <source>
        <dbReference type="Proteomes" id="UP000215148"/>
    </source>
</evidence>
<evidence type="ECO:0000256" key="1">
    <source>
        <dbReference type="SAM" id="SignalP"/>
    </source>
</evidence>
<protein>
    <recommendedName>
        <fullName evidence="2">Haem-binding uptake Tiki superfamily ChaN domain-containing protein</fullName>
    </recommendedName>
</protein>
<dbReference type="CDD" id="cd14727">
    <property type="entry name" value="ChanN-like"/>
    <property type="match status" value="1"/>
</dbReference>
<sequence>METLMRLVTSLALLLPLFGCASHQPKPIAHFYDYQLSTPSGKPLNLNSLPNEIKNADIILVGEWHTHPAIHRFQTELLAQLSRENTHVALSMEQFSRDEQEILNRYLAGEIGEQYLISQTRAWPNYQSDYRPLVEFAKSQQLDVIAANAPKPFVRCIGKVGIKYLDKLTPVERAQVANQIDTSASPYKAKFMASMHHGSKDQTEKQYAAQVTWDETMAESMVDYLQNHPTAQVMHIAGKFHTEHGLGTAHSILRRNPDLKVAIITPVEDTQTSYPDFQLTVLPIPTAYVQAEHRMQAYQQIKNRNTDLTCD</sequence>
<dbReference type="AlphaFoldDB" id="A0A223MYF2"/>
<dbReference type="KEGG" id="vqi:CCZ37_08295"/>
<feature type="chain" id="PRO_5013393297" description="Haem-binding uptake Tiki superfamily ChaN domain-containing protein" evidence="1">
    <location>
        <begin position="22"/>
        <end position="311"/>
    </location>
</feature>
<dbReference type="InterPro" id="IPR007314">
    <property type="entry name" value="Cofac_haem-bd_dom"/>
</dbReference>
<dbReference type="Proteomes" id="UP000215148">
    <property type="component" value="Chromosome 1"/>
</dbReference>
<evidence type="ECO:0000313" key="3">
    <source>
        <dbReference type="EMBL" id="ASU22596.1"/>
    </source>
</evidence>
<reference evidence="3 4" key="1">
    <citation type="submission" date="2017-08" db="EMBL/GenBank/DDBJ databases">
        <title>The Vibrio qinghaiensis sp.-Q67 is a luminous bacteria isolated firstly from Qinghai lake, Qinghai province, China, which has been proved to be very sensitive to detect environmental and food pollutants. Therefore, complete genome analysis of V. qinghaiensis sp.-Q67 highlights the potential application of this strain on detection of hazards in the contaminated environments.</title>
        <authorList>
            <person name="Gong L."/>
        </authorList>
    </citation>
    <scope>NUCLEOTIDE SEQUENCE [LARGE SCALE GENOMIC DNA]</scope>
    <source>
        <strain evidence="3 4">Q67</strain>
    </source>
</reference>
<dbReference type="PIRSF" id="PIRSF020419">
    <property type="entry name" value="Fe_uptake_reg_CjrA_prd"/>
    <property type="match status" value="1"/>
</dbReference>
<proteinExistence type="predicted"/>
<gene>
    <name evidence="3" type="ORF">CCZ37_08295</name>
</gene>
<evidence type="ECO:0000259" key="2">
    <source>
        <dbReference type="Pfam" id="PF04187"/>
    </source>
</evidence>
<feature type="domain" description="Haem-binding uptake Tiki superfamily ChaN" evidence="2">
    <location>
        <begin position="51"/>
        <end position="251"/>
    </location>
</feature>
<organism evidence="3 4">
    <name type="scientific">Vibrio qinghaiensis</name>
    <dbReference type="NCBI Taxonomy" id="2025808"/>
    <lineage>
        <taxon>Bacteria</taxon>
        <taxon>Pseudomonadati</taxon>
        <taxon>Pseudomonadota</taxon>
        <taxon>Gammaproteobacteria</taxon>
        <taxon>Vibrionales</taxon>
        <taxon>Vibrionaceae</taxon>
        <taxon>Vibrio</taxon>
    </lineage>
</organism>
<dbReference type="InterPro" id="IPR016773">
    <property type="entry name" value="Fe3_uptake_reg_CjrA_prd"/>
</dbReference>
<keyword evidence="4" id="KW-1185">Reference proteome</keyword>
<dbReference type="Pfam" id="PF04187">
    <property type="entry name" value="Cofac_haem_bdg"/>
    <property type="match status" value="1"/>
</dbReference>
<dbReference type="SUPFAM" id="SSF159501">
    <property type="entry name" value="EreA/ChaN-like"/>
    <property type="match status" value="1"/>
</dbReference>
<dbReference type="EMBL" id="CP022741">
    <property type="protein sequence ID" value="ASU22596.1"/>
    <property type="molecule type" value="Genomic_DNA"/>
</dbReference>
<keyword evidence="1" id="KW-0732">Signal</keyword>